<accession>A0A061E6L3</accession>
<dbReference type="Gramene" id="EOY00635">
    <property type="protein sequence ID" value="EOY00635"/>
    <property type="gene ID" value="TCM_010525"/>
</dbReference>
<feature type="signal peptide" evidence="1">
    <location>
        <begin position="1"/>
        <end position="16"/>
    </location>
</feature>
<keyword evidence="3" id="KW-1185">Reference proteome</keyword>
<protein>
    <submittedName>
        <fullName evidence="2">Uncharacterized protein</fullName>
    </submittedName>
</protein>
<feature type="chain" id="PRO_5001601439" evidence="1">
    <location>
        <begin position="17"/>
        <end position="91"/>
    </location>
</feature>
<dbReference type="HOGENOM" id="CLU_2431399_0_0_1"/>
<name>A0A061E6L3_THECC</name>
<proteinExistence type="predicted"/>
<dbReference type="EMBL" id="CM001880">
    <property type="protein sequence ID" value="EOY00635.1"/>
    <property type="molecule type" value="Genomic_DNA"/>
</dbReference>
<evidence type="ECO:0000256" key="1">
    <source>
        <dbReference type="SAM" id="SignalP"/>
    </source>
</evidence>
<evidence type="ECO:0000313" key="3">
    <source>
        <dbReference type="Proteomes" id="UP000026915"/>
    </source>
</evidence>
<organism evidence="2 3">
    <name type="scientific">Theobroma cacao</name>
    <name type="common">Cacao</name>
    <name type="synonym">Cocoa</name>
    <dbReference type="NCBI Taxonomy" id="3641"/>
    <lineage>
        <taxon>Eukaryota</taxon>
        <taxon>Viridiplantae</taxon>
        <taxon>Streptophyta</taxon>
        <taxon>Embryophyta</taxon>
        <taxon>Tracheophyta</taxon>
        <taxon>Spermatophyta</taxon>
        <taxon>Magnoliopsida</taxon>
        <taxon>eudicotyledons</taxon>
        <taxon>Gunneridae</taxon>
        <taxon>Pentapetalae</taxon>
        <taxon>rosids</taxon>
        <taxon>malvids</taxon>
        <taxon>Malvales</taxon>
        <taxon>Malvaceae</taxon>
        <taxon>Byttnerioideae</taxon>
        <taxon>Theobroma</taxon>
    </lineage>
</organism>
<dbReference type="InParanoid" id="A0A061E6L3"/>
<dbReference type="AlphaFoldDB" id="A0A061E6L3"/>
<keyword evidence="1" id="KW-0732">Signal</keyword>
<reference evidence="2 3" key="1">
    <citation type="journal article" date="2013" name="Genome Biol.">
        <title>The genome sequence of the most widely cultivated cacao type and its use to identify candidate genes regulating pod color.</title>
        <authorList>
            <person name="Motamayor J.C."/>
            <person name="Mockaitis K."/>
            <person name="Schmutz J."/>
            <person name="Haiminen N."/>
            <person name="Iii D.L."/>
            <person name="Cornejo O."/>
            <person name="Findley S.D."/>
            <person name="Zheng P."/>
            <person name="Utro F."/>
            <person name="Royaert S."/>
            <person name="Saski C."/>
            <person name="Jenkins J."/>
            <person name="Podicheti R."/>
            <person name="Zhao M."/>
            <person name="Scheffler B.E."/>
            <person name="Stack J.C."/>
            <person name="Feltus F.A."/>
            <person name="Mustiga G.M."/>
            <person name="Amores F."/>
            <person name="Phillips W."/>
            <person name="Marelli J.P."/>
            <person name="May G.D."/>
            <person name="Shapiro H."/>
            <person name="Ma J."/>
            <person name="Bustamante C.D."/>
            <person name="Schnell R.J."/>
            <person name="Main D."/>
            <person name="Gilbert D."/>
            <person name="Parida L."/>
            <person name="Kuhn D.N."/>
        </authorList>
    </citation>
    <scope>NUCLEOTIDE SEQUENCE [LARGE SCALE GENOMIC DNA]</scope>
    <source>
        <strain evidence="3">cv. Matina 1-6</strain>
    </source>
</reference>
<sequence length="91" mass="10539">MCHLCLFFFPLFFLLARILNMIKRKASKKRKDAMPPRKHELGKPIFNSERSASVFKKVVAVMDPTTSNPRLRAVRSPLMGDHDVGAETFYW</sequence>
<dbReference type="Proteomes" id="UP000026915">
    <property type="component" value="Chromosome 2"/>
</dbReference>
<gene>
    <name evidence="2" type="ORF">TCM_010525</name>
</gene>
<evidence type="ECO:0000313" key="2">
    <source>
        <dbReference type="EMBL" id="EOY00635.1"/>
    </source>
</evidence>